<name>A0A547Q9Q9_9RHOB</name>
<sequence length="155" mass="17822">MRKLILVAACLWATTSFADTREERLEIARDYVAATMADMDMDAFVAQMYEPVLDQIESQSDIEFSDAQRAEVNALYQREMLPALTEILRAQDEIMADIFTLEEITALRDFYQTDVGRSVMTKLPRLIALQQPQIMQLMQSKMPVLMNEMMAILTE</sequence>
<feature type="signal peptide" evidence="1">
    <location>
        <begin position="1"/>
        <end position="18"/>
    </location>
</feature>
<feature type="chain" id="PRO_5022181400" evidence="1">
    <location>
        <begin position="19"/>
        <end position="155"/>
    </location>
</feature>
<dbReference type="EMBL" id="VFSV01000003">
    <property type="protein sequence ID" value="TRD23081.1"/>
    <property type="molecule type" value="Genomic_DNA"/>
</dbReference>
<dbReference type="RefSeq" id="WP_142833272.1">
    <property type="nucleotide sequence ID" value="NZ_VFSV01000003.1"/>
</dbReference>
<dbReference type="OrthoDB" id="7868692at2"/>
<dbReference type="AlphaFoldDB" id="A0A547Q9Q9"/>
<evidence type="ECO:0000313" key="3">
    <source>
        <dbReference type="EMBL" id="TRD23081.1"/>
    </source>
</evidence>
<dbReference type="InterPro" id="IPR018637">
    <property type="entry name" value="DUF2059"/>
</dbReference>
<evidence type="ECO:0000256" key="1">
    <source>
        <dbReference type="SAM" id="SignalP"/>
    </source>
</evidence>
<comment type="caution">
    <text evidence="3">The sequence shown here is derived from an EMBL/GenBank/DDBJ whole genome shotgun (WGS) entry which is preliminary data.</text>
</comment>
<gene>
    <name evidence="3" type="ORF">FEV53_02650</name>
</gene>
<protein>
    <submittedName>
        <fullName evidence="3">DUF2059 domain-containing protein</fullName>
    </submittedName>
</protein>
<keyword evidence="1" id="KW-0732">Signal</keyword>
<organism evidence="3 4">
    <name type="scientific">Palleronia caenipelagi</name>
    <dbReference type="NCBI Taxonomy" id="2489174"/>
    <lineage>
        <taxon>Bacteria</taxon>
        <taxon>Pseudomonadati</taxon>
        <taxon>Pseudomonadota</taxon>
        <taxon>Alphaproteobacteria</taxon>
        <taxon>Rhodobacterales</taxon>
        <taxon>Roseobacteraceae</taxon>
        <taxon>Palleronia</taxon>
    </lineage>
</organism>
<reference evidence="3 4" key="1">
    <citation type="submission" date="2019-06" db="EMBL/GenBank/DDBJ databases">
        <title>Paenimaribius caenipelagi gen. nov., sp. nov., isolated from a tidal flat.</title>
        <authorList>
            <person name="Yoon J.-H."/>
        </authorList>
    </citation>
    <scope>NUCLEOTIDE SEQUENCE [LARGE SCALE GENOMIC DNA]</scope>
    <source>
        <strain evidence="3 4">JBTF-M29</strain>
    </source>
</reference>
<feature type="domain" description="DUF2059" evidence="2">
    <location>
        <begin position="95"/>
        <end position="143"/>
    </location>
</feature>
<keyword evidence="4" id="KW-1185">Reference proteome</keyword>
<dbReference type="Proteomes" id="UP000318590">
    <property type="component" value="Unassembled WGS sequence"/>
</dbReference>
<dbReference type="Pfam" id="PF09832">
    <property type="entry name" value="DUF2059"/>
    <property type="match status" value="1"/>
</dbReference>
<evidence type="ECO:0000259" key="2">
    <source>
        <dbReference type="Pfam" id="PF09832"/>
    </source>
</evidence>
<accession>A0A547Q9Q9</accession>
<evidence type="ECO:0000313" key="4">
    <source>
        <dbReference type="Proteomes" id="UP000318590"/>
    </source>
</evidence>
<proteinExistence type="predicted"/>